<keyword evidence="2" id="KW-1185">Reference proteome</keyword>
<evidence type="ECO:0008006" key="3">
    <source>
        <dbReference type="Google" id="ProtNLM"/>
    </source>
</evidence>
<protein>
    <recommendedName>
        <fullName evidence="3">Abi-like protein</fullName>
    </recommendedName>
</protein>
<reference evidence="1 2" key="1">
    <citation type="submission" date="2020-07" db="EMBL/GenBank/DDBJ databases">
        <title>MOT database genomes.</title>
        <authorList>
            <person name="Joseph S."/>
            <person name="Aduse-Opoku J."/>
            <person name="Hashim A."/>
            <person name="Wade W."/>
            <person name="Curtis M."/>
        </authorList>
    </citation>
    <scope>NUCLEOTIDE SEQUENCE [LARGE SCALE GENOMIC DNA]</scope>
    <source>
        <strain evidence="1 2">DSM 100099</strain>
    </source>
</reference>
<proteinExistence type="predicted"/>
<comment type="caution">
    <text evidence="1">The sequence shown here is derived from an EMBL/GenBank/DDBJ whole genome shotgun (WGS) entry which is preliminary data.</text>
</comment>
<dbReference type="Proteomes" id="UP000561011">
    <property type="component" value="Unassembled WGS sequence"/>
</dbReference>
<gene>
    <name evidence="1" type="ORF">HZZ10_12515</name>
</gene>
<accession>A0A853EZW2</accession>
<evidence type="ECO:0000313" key="1">
    <source>
        <dbReference type="EMBL" id="NYS94338.1"/>
    </source>
</evidence>
<dbReference type="AlphaFoldDB" id="A0A853EZW2"/>
<dbReference type="EMBL" id="JACBYE010000031">
    <property type="protein sequence ID" value="NYS94338.1"/>
    <property type="molecule type" value="Genomic_DNA"/>
</dbReference>
<evidence type="ECO:0000313" key="2">
    <source>
        <dbReference type="Proteomes" id="UP000561011"/>
    </source>
</evidence>
<sequence length="231" mass="25946">MPVLSRAQIQVAIADERFAPYLAACGNDDAAAFTLYRWNLLVASTIQEVLGLFEVALRNAIDPHVGAWQLTAPPAGGRTYGRNWLAEPHPLLSNSQGAQRFAALKDNVDKAIRGKGRAPTHGDFVAQTTLGTWRYLLPPASGNVSFTQRLWDSNVKDAFPHLRRNHGALTFDVNRILRLRNRIAHYEPVLDTTKIFDDTLAMRRVLNDIDPDLKPWFDRQSRVAWAIAQRP</sequence>
<dbReference type="RefSeq" id="WP_179913762.1">
    <property type="nucleotide sequence ID" value="NZ_JACBYE010000031.1"/>
</dbReference>
<name>A0A853EZW2_9MICO</name>
<organism evidence="1 2">
    <name type="scientific">Sanguibacter inulinus</name>
    <dbReference type="NCBI Taxonomy" id="60922"/>
    <lineage>
        <taxon>Bacteria</taxon>
        <taxon>Bacillati</taxon>
        <taxon>Actinomycetota</taxon>
        <taxon>Actinomycetes</taxon>
        <taxon>Micrococcales</taxon>
        <taxon>Sanguibacteraceae</taxon>
        <taxon>Sanguibacter</taxon>
    </lineage>
</organism>